<dbReference type="CDD" id="cd20175">
    <property type="entry name" value="ThyX"/>
    <property type="match status" value="1"/>
</dbReference>
<dbReference type="GO" id="GO:0004799">
    <property type="term" value="F:thymidylate synthase activity"/>
    <property type="evidence" value="ECO:0007669"/>
    <property type="project" value="TreeGrafter"/>
</dbReference>
<name>A0A8S5L781_9CAUD</name>
<organism evidence="1">
    <name type="scientific">CrAss-like virus sp. ctt4r3</name>
    <dbReference type="NCBI Taxonomy" id="2823619"/>
    <lineage>
        <taxon>Viruses</taxon>
        <taxon>Duplodnaviria</taxon>
        <taxon>Heunggongvirae</taxon>
        <taxon>Uroviricota</taxon>
        <taxon>Caudoviricetes</taxon>
        <taxon>Crassvirales</taxon>
    </lineage>
</organism>
<dbReference type="GO" id="GO:0050797">
    <property type="term" value="F:thymidylate synthase (FAD) activity"/>
    <property type="evidence" value="ECO:0007669"/>
    <property type="project" value="InterPro"/>
</dbReference>
<proteinExistence type="predicted"/>
<dbReference type="PROSITE" id="PS51331">
    <property type="entry name" value="THYX"/>
    <property type="match status" value="1"/>
</dbReference>
<dbReference type="Gene3D" id="3.30.1360.170">
    <property type="match status" value="2"/>
</dbReference>
<dbReference type="GO" id="GO:0070402">
    <property type="term" value="F:NADPH binding"/>
    <property type="evidence" value="ECO:0007669"/>
    <property type="project" value="TreeGrafter"/>
</dbReference>
<dbReference type="GO" id="GO:0050660">
    <property type="term" value="F:flavin adenine dinucleotide binding"/>
    <property type="evidence" value="ECO:0007669"/>
    <property type="project" value="InterPro"/>
</dbReference>
<accession>A0A8S5L781</accession>
<sequence length="340" mass="39350">MNVVEPTIEFCDYRGLRKIELIGKVCTKQEDSIKPDSAETFCRNRLIDGHTAIFEHEYVYFNVVSIPNRIVREFVKLSPYIRLSYLGNYIGFSYRVFLDIMSNSRKMKAIYNDIYHPSEVNDLFYNMLLLSKEFSHLLFDDKDITAKLEYGIDASLRIASDAEILANAPEIYNVTYKIITDRGVTHEAVRHREMSFMQESTRWCNYAKGRLGYKYGRNISVIEPPFKNEDSLEKFYDVIAGNEAIYQELTNDGEPAQLARSVLPIATKSDIYISGTLDMWIGEHLETVYPKLTIVENKGFLPLRNHKAAHPQMIEIAKMIAEDIAVRFPNETGRIINYFE</sequence>
<dbReference type="PANTHER" id="PTHR34934">
    <property type="entry name" value="FLAVIN-DEPENDENT THYMIDYLATE SYNTHASE"/>
    <property type="match status" value="1"/>
</dbReference>
<evidence type="ECO:0000313" key="1">
    <source>
        <dbReference type="EMBL" id="DAD65767.1"/>
    </source>
</evidence>
<dbReference type="InterPro" id="IPR036098">
    <property type="entry name" value="Thymidylate_synthase_ThyX_sf"/>
</dbReference>
<protein>
    <submittedName>
        <fullName evidence="1">Thymidylate synthase complementing protein</fullName>
    </submittedName>
</protein>
<dbReference type="Pfam" id="PF02511">
    <property type="entry name" value="Thy1"/>
    <property type="match status" value="1"/>
</dbReference>
<dbReference type="InterPro" id="IPR003669">
    <property type="entry name" value="Thymidylate_synthase_ThyX"/>
</dbReference>
<dbReference type="SUPFAM" id="SSF69796">
    <property type="entry name" value="Thymidylate synthase-complementing protein Thy1"/>
    <property type="match status" value="1"/>
</dbReference>
<dbReference type="EMBL" id="BK014649">
    <property type="protein sequence ID" value="DAD65767.1"/>
    <property type="molecule type" value="Genomic_DNA"/>
</dbReference>
<dbReference type="GO" id="GO:0006231">
    <property type="term" value="P:dTMP biosynthetic process"/>
    <property type="evidence" value="ECO:0007669"/>
    <property type="project" value="InterPro"/>
</dbReference>
<reference evidence="1" key="1">
    <citation type="journal article" date="2021" name="Proc. Natl. Acad. Sci. U.S.A.">
        <title>A Catalog of Tens of Thousands of Viruses from Human Metagenomes Reveals Hidden Associations with Chronic Diseases.</title>
        <authorList>
            <person name="Tisza M.J."/>
            <person name="Buck C.B."/>
        </authorList>
    </citation>
    <scope>NUCLEOTIDE SEQUENCE</scope>
    <source>
        <strain evidence="1">Ctt4r3</strain>
    </source>
</reference>
<dbReference type="PANTHER" id="PTHR34934:SF1">
    <property type="entry name" value="FLAVIN-DEPENDENT THYMIDYLATE SYNTHASE"/>
    <property type="match status" value="1"/>
</dbReference>